<evidence type="ECO:0000256" key="8">
    <source>
        <dbReference type="ARBA" id="ARBA00023306"/>
    </source>
</evidence>
<dbReference type="Pfam" id="PF02875">
    <property type="entry name" value="Mur_ligase_C"/>
    <property type="match status" value="1"/>
</dbReference>
<dbReference type="Gene3D" id="3.40.1390.10">
    <property type="entry name" value="MurE/MurF, N-terminal domain"/>
    <property type="match status" value="1"/>
</dbReference>
<feature type="binding site" evidence="10">
    <location>
        <begin position="97"/>
        <end position="103"/>
    </location>
    <ligand>
        <name>ATP</name>
        <dbReference type="ChEBI" id="CHEBI:30616"/>
    </ligand>
</feature>
<dbReference type="InterPro" id="IPR051046">
    <property type="entry name" value="MurCDEF_CellWall_CoF430Synth"/>
</dbReference>
<comment type="subcellular location">
    <subcellularLocation>
        <location evidence="10 11">Cytoplasm</location>
    </subcellularLocation>
</comment>
<dbReference type="InterPro" id="IPR004101">
    <property type="entry name" value="Mur_ligase_C"/>
</dbReference>
<dbReference type="Proteomes" id="UP001156666">
    <property type="component" value="Unassembled WGS sequence"/>
</dbReference>
<sequence length="431" mass="49184">MKIEDLYKLFLKSEGVVTDSRKDLSNKIFFALKGENFNGNKYASQAISGGAKFSVIDEEEFREGENYILVSDVLLTLQRLASYHRSKMRCPILGITGSNGKTTNKELLGHALSKKYKCYFTRGNLNNHIGVPLSLLEITNTDEIAIIEMGANRMGDIAELCEIADPDYGYITNIGIAHLEGFKTRENILIEKGRLFEYVKKKRGAFYVNSSEKEIFKLAEKYEHSVLIGERVEDDYQFNLEHSIPNILFSERIGEKYESPLYGNHNYENLKMACGISQHLKVSISDIKQALSEYKPKNNRSEFIEKEGVFYFMDAYNANPSSMRSSLLSFARFDSDQKVLVLGDMLELGAESDYYHKELLKLISVSSWKDVVLIGEMFGKNAPLYSDYQYFYNIEDANPYINSLNTSGTYFLIKGSRGQALERLEIIQQLK</sequence>
<dbReference type="NCBIfam" id="TIGR01143">
    <property type="entry name" value="murF"/>
    <property type="match status" value="1"/>
</dbReference>
<dbReference type="AlphaFoldDB" id="A0AA37SRR5"/>
<dbReference type="HAMAP" id="MF_02019">
    <property type="entry name" value="MurF"/>
    <property type="match status" value="1"/>
</dbReference>
<dbReference type="Gene3D" id="3.90.190.20">
    <property type="entry name" value="Mur ligase, C-terminal domain"/>
    <property type="match status" value="1"/>
</dbReference>
<keyword evidence="15" id="KW-1185">Reference proteome</keyword>
<dbReference type="SUPFAM" id="SSF53244">
    <property type="entry name" value="MurD-like peptide ligases, peptide-binding domain"/>
    <property type="match status" value="1"/>
</dbReference>
<dbReference type="SUPFAM" id="SSF53623">
    <property type="entry name" value="MurD-like peptide ligases, catalytic domain"/>
    <property type="match status" value="1"/>
</dbReference>
<keyword evidence="5 10" id="KW-0067">ATP-binding</keyword>
<evidence type="ECO:0000256" key="2">
    <source>
        <dbReference type="ARBA" id="ARBA00022598"/>
    </source>
</evidence>
<keyword evidence="6 10" id="KW-0133">Cell shape</keyword>
<keyword evidence="4 10" id="KW-0547">Nucleotide-binding</keyword>
<dbReference type="InterPro" id="IPR036565">
    <property type="entry name" value="Mur-like_cat_sf"/>
</dbReference>
<evidence type="ECO:0000256" key="11">
    <source>
        <dbReference type="RuleBase" id="RU004136"/>
    </source>
</evidence>
<dbReference type="PANTHER" id="PTHR43024:SF1">
    <property type="entry name" value="UDP-N-ACETYLMURAMOYL-TRIPEPTIDE--D-ALANYL-D-ALANINE LIGASE"/>
    <property type="match status" value="1"/>
</dbReference>
<keyword evidence="7 10" id="KW-0573">Peptidoglycan synthesis</keyword>
<evidence type="ECO:0000256" key="1">
    <source>
        <dbReference type="ARBA" id="ARBA00022490"/>
    </source>
</evidence>
<dbReference type="SUPFAM" id="SSF63418">
    <property type="entry name" value="MurE/MurF N-terminal domain"/>
    <property type="match status" value="1"/>
</dbReference>
<keyword evidence="2 10" id="KW-0436">Ligase</keyword>
<comment type="function">
    <text evidence="10 11">Involved in cell wall formation. Catalyzes the final step in the synthesis of UDP-N-acetylmuramoyl-pentapeptide, the precursor of murein.</text>
</comment>
<comment type="caution">
    <text evidence="14">The sequence shown here is derived from an EMBL/GenBank/DDBJ whole genome shotgun (WGS) entry which is preliminary data.</text>
</comment>
<dbReference type="EMBL" id="BSOH01000027">
    <property type="protein sequence ID" value="GLR19358.1"/>
    <property type="molecule type" value="Genomic_DNA"/>
</dbReference>
<dbReference type="InterPro" id="IPR035911">
    <property type="entry name" value="MurE/MurF_N"/>
</dbReference>
<dbReference type="GO" id="GO:0005737">
    <property type="term" value="C:cytoplasm"/>
    <property type="evidence" value="ECO:0007669"/>
    <property type="project" value="UniProtKB-SubCell"/>
</dbReference>
<dbReference type="Gene3D" id="3.40.1190.10">
    <property type="entry name" value="Mur-like, catalytic domain"/>
    <property type="match status" value="1"/>
</dbReference>
<dbReference type="GO" id="GO:0005524">
    <property type="term" value="F:ATP binding"/>
    <property type="evidence" value="ECO:0007669"/>
    <property type="project" value="UniProtKB-UniRule"/>
</dbReference>
<keyword evidence="8 10" id="KW-0131">Cell cycle</keyword>
<dbReference type="PANTHER" id="PTHR43024">
    <property type="entry name" value="UDP-N-ACETYLMURAMOYL-TRIPEPTIDE--D-ALANYL-D-ALANINE LIGASE"/>
    <property type="match status" value="1"/>
</dbReference>
<evidence type="ECO:0000256" key="4">
    <source>
        <dbReference type="ARBA" id="ARBA00022741"/>
    </source>
</evidence>
<organism evidence="14 15">
    <name type="scientific">Portibacter lacus</name>
    <dbReference type="NCBI Taxonomy" id="1099794"/>
    <lineage>
        <taxon>Bacteria</taxon>
        <taxon>Pseudomonadati</taxon>
        <taxon>Bacteroidota</taxon>
        <taxon>Saprospiria</taxon>
        <taxon>Saprospirales</taxon>
        <taxon>Haliscomenobacteraceae</taxon>
        <taxon>Portibacter</taxon>
    </lineage>
</organism>
<evidence type="ECO:0000256" key="7">
    <source>
        <dbReference type="ARBA" id="ARBA00022984"/>
    </source>
</evidence>
<dbReference type="InterPro" id="IPR036615">
    <property type="entry name" value="Mur_ligase_C_dom_sf"/>
</dbReference>
<dbReference type="GO" id="GO:0051301">
    <property type="term" value="P:cell division"/>
    <property type="evidence" value="ECO:0007669"/>
    <property type="project" value="UniProtKB-KW"/>
</dbReference>
<evidence type="ECO:0000256" key="3">
    <source>
        <dbReference type="ARBA" id="ARBA00022618"/>
    </source>
</evidence>
<dbReference type="InterPro" id="IPR013221">
    <property type="entry name" value="Mur_ligase_cen"/>
</dbReference>
<feature type="domain" description="Mur ligase C-terminal" evidence="12">
    <location>
        <begin position="300"/>
        <end position="416"/>
    </location>
</feature>
<evidence type="ECO:0000256" key="10">
    <source>
        <dbReference type="HAMAP-Rule" id="MF_02019"/>
    </source>
</evidence>
<comment type="pathway">
    <text evidence="10 11">Cell wall biogenesis; peptidoglycan biosynthesis.</text>
</comment>
<keyword evidence="9 10" id="KW-0961">Cell wall biogenesis/degradation</keyword>
<keyword evidence="1 10" id="KW-0963">Cytoplasm</keyword>
<evidence type="ECO:0000256" key="6">
    <source>
        <dbReference type="ARBA" id="ARBA00022960"/>
    </source>
</evidence>
<dbReference type="GO" id="GO:0047480">
    <property type="term" value="F:UDP-N-acetylmuramoyl-tripeptide-D-alanyl-D-alanine ligase activity"/>
    <property type="evidence" value="ECO:0007669"/>
    <property type="project" value="UniProtKB-UniRule"/>
</dbReference>
<evidence type="ECO:0000256" key="5">
    <source>
        <dbReference type="ARBA" id="ARBA00022840"/>
    </source>
</evidence>
<proteinExistence type="inferred from homology"/>
<reference evidence="14" key="2">
    <citation type="submission" date="2023-01" db="EMBL/GenBank/DDBJ databases">
        <title>Draft genome sequence of Portibacter lacus strain NBRC 108769.</title>
        <authorList>
            <person name="Sun Q."/>
            <person name="Mori K."/>
        </authorList>
    </citation>
    <scope>NUCLEOTIDE SEQUENCE</scope>
    <source>
        <strain evidence="14">NBRC 108769</strain>
    </source>
</reference>
<dbReference type="Pfam" id="PF08245">
    <property type="entry name" value="Mur_ligase_M"/>
    <property type="match status" value="1"/>
</dbReference>
<dbReference type="EC" id="6.3.2.10" evidence="10 11"/>
<evidence type="ECO:0000313" key="15">
    <source>
        <dbReference type="Proteomes" id="UP001156666"/>
    </source>
</evidence>
<dbReference type="GO" id="GO:0009252">
    <property type="term" value="P:peptidoglycan biosynthetic process"/>
    <property type="evidence" value="ECO:0007669"/>
    <property type="project" value="UniProtKB-UniRule"/>
</dbReference>
<protein>
    <recommendedName>
        <fullName evidence="10 11">UDP-N-acetylmuramoyl-tripeptide--D-alanyl-D-alanine ligase</fullName>
        <ecNumber evidence="10 11">6.3.2.10</ecNumber>
    </recommendedName>
    <alternativeName>
        <fullName evidence="10">D-alanyl-D-alanine-adding enzyme</fullName>
    </alternativeName>
</protein>
<evidence type="ECO:0000313" key="14">
    <source>
        <dbReference type="EMBL" id="GLR19358.1"/>
    </source>
</evidence>
<reference evidence="14" key="1">
    <citation type="journal article" date="2014" name="Int. J. Syst. Evol. Microbiol.">
        <title>Complete genome sequence of Corynebacterium casei LMG S-19264T (=DSM 44701T), isolated from a smear-ripened cheese.</title>
        <authorList>
            <consortium name="US DOE Joint Genome Institute (JGI-PGF)"/>
            <person name="Walter F."/>
            <person name="Albersmeier A."/>
            <person name="Kalinowski J."/>
            <person name="Ruckert C."/>
        </authorList>
    </citation>
    <scope>NUCLEOTIDE SEQUENCE</scope>
    <source>
        <strain evidence="14">NBRC 108769</strain>
    </source>
</reference>
<evidence type="ECO:0000256" key="9">
    <source>
        <dbReference type="ARBA" id="ARBA00023316"/>
    </source>
</evidence>
<evidence type="ECO:0000259" key="13">
    <source>
        <dbReference type="Pfam" id="PF08245"/>
    </source>
</evidence>
<dbReference type="GO" id="GO:0008360">
    <property type="term" value="P:regulation of cell shape"/>
    <property type="evidence" value="ECO:0007669"/>
    <property type="project" value="UniProtKB-KW"/>
</dbReference>
<keyword evidence="3 10" id="KW-0132">Cell division</keyword>
<comment type="catalytic activity">
    <reaction evidence="10 11">
        <text>D-alanyl-D-alanine + UDP-N-acetyl-alpha-D-muramoyl-L-alanyl-gamma-D-glutamyl-meso-2,6-diaminopimelate + ATP = UDP-N-acetyl-alpha-D-muramoyl-L-alanyl-gamma-D-glutamyl-meso-2,6-diaminopimeloyl-D-alanyl-D-alanine + ADP + phosphate + H(+)</text>
        <dbReference type="Rhea" id="RHEA:28374"/>
        <dbReference type="ChEBI" id="CHEBI:15378"/>
        <dbReference type="ChEBI" id="CHEBI:30616"/>
        <dbReference type="ChEBI" id="CHEBI:43474"/>
        <dbReference type="ChEBI" id="CHEBI:57822"/>
        <dbReference type="ChEBI" id="CHEBI:61386"/>
        <dbReference type="ChEBI" id="CHEBI:83905"/>
        <dbReference type="ChEBI" id="CHEBI:456216"/>
        <dbReference type="EC" id="6.3.2.10"/>
    </reaction>
</comment>
<accession>A0AA37SRR5</accession>
<feature type="domain" description="Mur ligase central" evidence="13">
    <location>
        <begin position="95"/>
        <end position="275"/>
    </location>
</feature>
<comment type="similarity">
    <text evidence="10">Belongs to the MurCDEF family. MurF subfamily.</text>
</comment>
<dbReference type="RefSeq" id="WP_235291940.1">
    <property type="nucleotide sequence ID" value="NZ_BSOH01000027.1"/>
</dbReference>
<dbReference type="InterPro" id="IPR005863">
    <property type="entry name" value="UDP-N-AcMur_synth"/>
</dbReference>
<evidence type="ECO:0000259" key="12">
    <source>
        <dbReference type="Pfam" id="PF02875"/>
    </source>
</evidence>
<dbReference type="GO" id="GO:0071555">
    <property type="term" value="P:cell wall organization"/>
    <property type="evidence" value="ECO:0007669"/>
    <property type="project" value="UniProtKB-KW"/>
</dbReference>
<gene>
    <name evidence="10 14" type="primary">murF</name>
    <name evidence="14" type="ORF">GCM10007940_39740</name>
</gene>
<name>A0AA37SRR5_9BACT</name>